<protein>
    <submittedName>
        <fullName evidence="2">Putative hydroxylase</fullName>
    </submittedName>
</protein>
<dbReference type="RefSeq" id="WP_086990897.1">
    <property type="nucleotide sequence ID" value="NZ_FUHU01000014.1"/>
</dbReference>
<name>A0A1R4F3Q8_9MICO</name>
<dbReference type="InterPro" id="IPR037523">
    <property type="entry name" value="VOC_core"/>
</dbReference>
<dbReference type="InterPro" id="IPR041581">
    <property type="entry name" value="Glyoxalase_6"/>
</dbReference>
<feature type="domain" description="VOC" evidence="1">
    <location>
        <begin position="8"/>
        <end position="119"/>
    </location>
</feature>
<sequence>MTNIGPGTPALIDLQTPDEDASVQFYSALFGWTIDAQNPSGYRYARTDKGAIIAGIRAAYGEATPAWTLYLAADDIAETAQGATVQGGSILHGPVNVPGQGGVLIFAEPTGAITGFSQPEPGYEFASHTPGTFAWAELLTADGKADDFYSALTGASVTQLGDGEHYDYTIWTPAGQQVPVVGRLRTDAPAGWRVYFAVDPDVGTDKVVEIAAALGAATLTEPNDIPAGRIAILADPTGAEFALLTPTPRK</sequence>
<dbReference type="Proteomes" id="UP000195787">
    <property type="component" value="Unassembled WGS sequence"/>
</dbReference>
<evidence type="ECO:0000313" key="2">
    <source>
        <dbReference type="EMBL" id="SJM50442.1"/>
    </source>
</evidence>
<dbReference type="PANTHER" id="PTHR33993:SF14">
    <property type="entry name" value="GB|AAF24581.1"/>
    <property type="match status" value="1"/>
</dbReference>
<reference evidence="2 3" key="1">
    <citation type="submission" date="2017-02" db="EMBL/GenBank/DDBJ databases">
        <authorList>
            <person name="Peterson S.W."/>
        </authorList>
    </citation>
    <scope>NUCLEOTIDE SEQUENCE [LARGE SCALE GENOMIC DNA]</scope>
    <source>
        <strain evidence="2 3">LMG 22410</strain>
    </source>
</reference>
<keyword evidence="3" id="KW-1185">Reference proteome</keyword>
<accession>A0A1R4F3Q8</accession>
<dbReference type="SUPFAM" id="SSF54593">
    <property type="entry name" value="Glyoxalase/Bleomycin resistance protein/Dihydroxybiphenyl dioxygenase"/>
    <property type="match status" value="2"/>
</dbReference>
<dbReference type="PANTHER" id="PTHR33993">
    <property type="entry name" value="GLYOXALASE-RELATED"/>
    <property type="match status" value="1"/>
</dbReference>
<dbReference type="OrthoDB" id="9793039at2"/>
<dbReference type="AlphaFoldDB" id="A0A1R4F3Q8"/>
<dbReference type="Pfam" id="PF00903">
    <property type="entry name" value="Glyoxalase"/>
    <property type="match status" value="1"/>
</dbReference>
<evidence type="ECO:0000259" key="1">
    <source>
        <dbReference type="PROSITE" id="PS51819"/>
    </source>
</evidence>
<proteinExistence type="predicted"/>
<dbReference type="InterPro" id="IPR004360">
    <property type="entry name" value="Glyas_Fos-R_dOase_dom"/>
</dbReference>
<evidence type="ECO:0000313" key="3">
    <source>
        <dbReference type="Proteomes" id="UP000195787"/>
    </source>
</evidence>
<dbReference type="GeneID" id="303172038"/>
<dbReference type="PROSITE" id="PS51819">
    <property type="entry name" value="VOC"/>
    <property type="match status" value="1"/>
</dbReference>
<dbReference type="Gene3D" id="3.10.180.10">
    <property type="entry name" value="2,3-Dihydroxybiphenyl 1,2-Dioxygenase, domain 1"/>
    <property type="match status" value="2"/>
</dbReference>
<dbReference type="Pfam" id="PF18029">
    <property type="entry name" value="Glyoxalase_6"/>
    <property type="match status" value="1"/>
</dbReference>
<dbReference type="EMBL" id="FUHU01000014">
    <property type="protein sequence ID" value="SJM50442.1"/>
    <property type="molecule type" value="Genomic_DNA"/>
</dbReference>
<gene>
    <name evidence="2" type="ORF">CZ674_02345</name>
</gene>
<organism evidence="2 3">
    <name type="scientific">Agrococcus casei LMG 22410</name>
    <dbReference type="NCBI Taxonomy" id="1255656"/>
    <lineage>
        <taxon>Bacteria</taxon>
        <taxon>Bacillati</taxon>
        <taxon>Actinomycetota</taxon>
        <taxon>Actinomycetes</taxon>
        <taxon>Micrococcales</taxon>
        <taxon>Microbacteriaceae</taxon>
        <taxon>Agrococcus</taxon>
    </lineage>
</organism>
<dbReference type="InterPro" id="IPR029068">
    <property type="entry name" value="Glyas_Bleomycin-R_OHBP_Dase"/>
</dbReference>
<dbReference type="InterPro" id="IPR052164">
    <property type="entry name" value="Anthracycline_SecMetBiosynth"/>
</dbReference>